<accession>A0A450X0W0</accession>
<sequence>MSNDAAQNSVNAVPICDHRVPNSVRPVQNCVIPDRISVCRVRNRVNQIPNRNDATRILNKQIQNPGEVVSRPDKAERGSSDGDWRGTCAGNCHWQGVLVAYRIGHEPLVVVLVFKGYITQSQSDGVLAPRDNTLSPCSDP</sequence>
<organism evidence="1">
    <name type="scientific">Candidatus Kentrum sp. MB</name>
    <dbReference type="NCBI Taxonomy" id="2138164"/>
    <lineage>
        <taxon>Bacteria</taxon>
        <taxon>Pseudomonadati</taxon>
        <taxon>Pseudomonadota</taxon>
        <taxon>Gammaproteobacteria</taxon>
        <taxon>Candidatus Kentrum</taxon>
    </lineage>
</organism>
<evidence type="ECO:0000313" key="1">
    <source>
        <dbReference type="EMBL" id="VFK22939.1"/>
    </source>
</evidence>
<dbReference type="EMBL" id="CAADFO010000003">
    <property type="protein sequence ID" value="VFK22939.1"/>
    <property type="molecule type" value="Genomic_DNA"/>
</dbReference>
<reference evidence="1" key="1">
    <citation type="submission" date="2019-02" db="EMBL/GenBank/DDBJ databases">
        <authorList>
            <person name="Gruber-Vodicka R. H."/>
            <person name="Seah K. B. B."/>
        </authorList>
    </citation>
    <scope>NUCLEOTIDE SEQUENCE</scope>
    <source>
        <strain evidence="1">BECK_BZ197</strain>
    </source>
</reference>
<gene>
    <name evidence="1" type="ORF">BECKMB1821G_GA0114241_100343</name>
</gene>
<proteinExistence type="predicted"/>
<dbReference type="AlphaFoldDB" id="A0A450X0W0"/>
<name>A0A450X0W0_9GAMM</name>
<protein>
    <submittedName>
        <fullName evidence="1">Uncharacterized protein</fullName>
    </submittedName>
</protein>